<proteinExistence type="predicted"/>
<dbReference type="InterPro" id="IPR029465">
    <property type="entry name" value="ATPgrasp_TupA"/>
</dbReference>
<gene>
    <name evidence="1" type="ORF">SDC9_12876</name>
</gene>
<reference evidence="1" key="1">
    <citation type="submission" date="2019-08" db="EMBL/GenBank/DDBJ databases">
        <authorList>
            <person name="Kucharzyk K."/>
            <person name="Murdoch R.W."/>
            <person name="Higgins S."/>
            <person name="Loffler F."/>
        </authorList>
    </citation>
    <scope>NUCLEOTIDE SEQUENCE</scope>
</reference>
<accession>A0A644TJS0</accession>
<dbReference type="EMBL" id="VSSQ01000035">
    <property type="protein sequence ID" value="MPL67186.1"/>
    <property type="molecule type" value="Genomic_DNA"/>
</dbReference>
<evidence type="ECO:0000313" key="1">
    <source>
        <dbReference type="EMBL" id="MPL67186.1"/>
    </source>
</evidence>
<dbReference type="AlphaFoldDB" id="A0A644TJS0"/>
<protein>
    <submittedName>
        <fullName evidence="1">Uncharacterized protein</fullName>
    </submittedName>
</protein>
<dbReference type="Pfam" id="PF14305">
    <property type="entry name" value="ATPgrasp_TupA"/>
    <property type="match status" value="1"/>
</dbReference>
<comment type="caution">
    <text evidence="1">The sequence shown here is derived from an EMBL/GenBank/DDBJ whole genome shotgun (WGS) entry which is preliminary data.</text>
</comment>
<sequence length="305" mass="36407">MNKELKRIMRNDIFYGVTRFFNFNSEKFKIKYRYMSTLRQEFKKNMGYDLNIEDPRTFNEKIQWLKIHYRDPLMVTCADKVAVRNHVANLIGIEHLVPVYGIWDHVNDIDIEGLPQQFVLKTSHASGQFIICKDKAVLDWDEGLHKLQRWQHKNYYYTSGEWVYKDIKPRLICEKFLEDNIADYKIQCFNGEPKMLYVCTDRANQLKVSHFDLEFNLLNIEHKHKSHIENMQKPQHFDQMLEIAKILSEGFPYVRVDLYESKGKVYFGELTFTPANGMCPFEPQKWDFVMGDMLDLSKADKKYII</sequence>
<name>A0A644TJS0_9ZZZZ</name>
<organism evidence="1">
    <name type="scientific">bioreactor metagenome</name>
    <dbReference type="NCBI Taxonomy" id="1076179"/>
    <lineage>
        <taxon>unclassified sequences</taxon>
        <taxon>metagenomes</taxon>
        <taxon>ecological metagenomes</taxon>
    </lineage>
</organism>